<feature type="region of interest" description="Disordered" evidence="7">
    <location>
        <begin position="470"/>
        <end position="493"/>
    </location>
</feature>
<feature type="compositionally biased region" description="Basic and acidic residues" evidence="7">
    <location>
        <begin position="50"/>
        <end position="64"/>
    </location>
</feature>
<evidence type="ECO:0000256" key="4">
    <source>
        <dbReference type="ARBA" id="ARBA00023175"/>
    </source>
</evidence>
<dbReference type="EMBL" id="JATAAI010000026">
    <property type="protein sequence ID" value="KAK1737244.1"/>
    <property type="molecule type" value="Genomic_DNA"/>
</dbReference>
<feature type="compositionally biased region" description="Low complexity" evidence="7">
    <location>
        <begin position="248"/>
        <end position="257"/>
    </location>
</feature>
<feature type="domain" description="Kinesin motor" evidence="8">
    <location>
        <begin position="681"/>
        <end position="1024"/>
    </location>
</feature>
<comment type="similarity">
    <text evidence="5">Belongs to the TRAFAC class myosin-kinesin ATPase superfamily. Kinesin family.</text>
</comment>
<keyword evidence="6" id="KW-0175">Coiled coil</keyword>
<dbReference type="PANTHER" id="PTHR47972">
    <property type="entry name" value="KINESIN-LIKE PROTEIN KLP-3"/>
    <property type="match status" value="1"/>
</dbReference>
<dbReference type="PRINTS" id="PR00380">
    <property type="entry name" value="KINESINHEAVY"/>
</dbReference>
<keyword evidence="2 5" id="KW-0547">Nucleotide-binding</keyword>
<feature type="region of interest" description="Disordered" evidence="7">
    <location>
        <begin position="1"/>
        <end position="323"/>
    </location>
</feature>
<dbReference type="GO" id="GO:0005874">
    <property type="term" value="C:microtubule"/>
    <property type="evidence" value="ECO:0007669"/>
    <property type="project" value="UniProtKB-KW"/>
</dbReference>
<evidence type="ECO:0000256" key="7">
    <source>
        <dbReference type="SAM" id="MobiDB-lite"/>
    </source>
</evidence>
<comment type="caution">
    <text evidence="9">The sequence shown here is derived from an EMBL/GenBank/DDBJ whole genome shotgun (WGS) entry which is preliminary data.</text>
</comment>
<feature type="compositionally biased region" description="Low complexity" evidence="7">
    <location>
        <begin position="125"/>
        <end position="152"/>
    </location>
</feature>
<keyword evidence="3 5" id="KW-0067">ATP-binding</keyword>
<keyword evidence="10" id="KW-1185">Reference proteome</keyword>
<dbReference type="GO" id="GO:0003777">
    <property type="term" value="F:microtubule motor activity"/>
    <property type="evidence" value="ECO:0007669"/>
    <property type="project" value="InterPro"/>
</dbReference>
<keyword evidence="1" id="KW-0493">Microtubule</keyword>
<dbReference type="SMART" id="SM00129">
    <property type="entry name" value="KISc"/>
    <property type="match status" value="1"/>
</dbReference>
<evidence type="ECO:0000313" key="10">
    <source>
        <dbReference type="Proteomes" id="UP001224775"/>
    </source>
</evidence>
<dbReference type="PANTHER" id="PTHR47972:SF45">
    <property type="entry name" value="PROTEIN CLARET SEGREGATIONAL"/>
    <property type="match status" value="1"/>
</dbReference>
<evidence type="ECO:0000313" key="9">
    <source>
        <dbReference type="EMBL" id="KAK1737244.1"/>
    </source>
</evidence>
<dbReference type="GO" id="GO:0008017">
    <property type="term" value="F:microtubule binding"/>
    <property type="evidence" value="ECO:0007669"/>
    <property type="project" value="InterPro"/>
</dbReference>
<reference evidence="9" key="1">
    <citation type="submission" date="2023-06" db="EMBL/GenBank/DDBJ databases">
        <title>Survivors Of The Sea: Transcriptome response of Skeletonema marinoi to long-term dormancy.</title>
        <authorList>
            <person name="Pinder M.I.M."/>
            <person name="Kourtchenko O."/>
            <person name="Robertson E.K."/>
            <person name="Larsson T."/>
            <person name="Maumus F."/>
            <person name="Osuna-Cruz C.M."/>
            <person name="Vancaester E."/>
            <person name="Stenow R."/>
            <person name="Vandepoele K."/>
            <person name="Ploug H."/>
            <person name="Bruchert V."/>
            <person name="Godhe A."/>
            <person name="Topel M."/>
        </authorList>
    </citation>
    <scope>NUCLEOTIDE SEQUENCE</scope>
    <source>
        <strain evidence="9">R05AC</strain>
    </source>
</reference>
<dbReference type="SUPFAM" id="SSF52540">
    <property type="entry name" value="P-loop containing nucleoside triphosphate hydrolases"/>
    <property type="match status" value="1"/>
</dbReference>
<accession>A0AAD8Y0C4</accession>
<dbReference type="GO" id="GO:0005524">
    <property type="term" value="F:ATP binding"/>
    <property type="evidence" value="ECO:0007669"/>
    <property type="project" value="UniProtKB-UniRule"/>
</dbReference>
<evidence type="ECO:0000256" key="6">
    <source>
        <dbReference type="SAM" id="Coils"/>
    </source>
</evidence>
<feature type="compositionally biased region" description="Low complexity" evidence="7">
    <location>
        <begin position="30"/>
        <end position="49"/>
    </location>
</feature>
<evidence type="ECO:0000259" key="8">
    <source>
        <dbReference type="PROSITE" id="PS50067"/>
    </source>
</evidence>
<evidence type="ECO:0000256" key="1">
    <source>
        <dbReference type="ARBA" id="ARBA00022701"/>
    </source>
</evidence>
<dbReference type="Pfam" id="PF00225">
    <property type="entry name" value="Kinesin"/>
    <property type="match status" value="1"/>
</dbReference>
<organism evidence="9 10">
    <name type="scientific">Skeletonema marinoi</name>
    <dbReference type="NCBI Taxonomy" id="267567"/>
    <lineage>
        <taxon>Eukaryota</taxon>
        <taxon>Sar</taxon>
        <taxon>Stramenopiles</taxon>
        <taxon>Ochrophyta</taxon>
        <taxon>Bacillariophyta</taxon>
        <taxon>Coscinodiscophyceae</taxon>
        <taxon>Thalassiosirophycidae</taxon>
        <taxon>Thalassiosirales</taxon>
        <taxon>Skeletonemataceae</taxon>
        <taxon>Skeletonema</taxon>
        <taxon>Skeletonema marinoi-dohrnii complex</taxon>
    </lineage>
</organism>
<feature type="compositionally biased region" description="Low complexity" evidence="7">
    <location>
        <begin position="183"/>
        <end position="197"/>
    </location>
</feature>
<evidence type="ECO:0000256" key="3">
    <source>
        <dbReference type="ARBA" id="ARBA00022840"/>
    </source>
</evidence>
<keyword evidence="4 5" id="KW-0505">Motor protein</keyword>
<dbReference type="InterPro" id="IPR027640">
    <property type="entry name" value="Kinesin-like_fam"/>
</dbReference>
<dbReference type="AlphaFoldDB" id="A0AAD8Y0C4"/>
<feature type="compositionally biased region" description="Polar residues" evidence="7">
    <location>
        <begin position="290"/>
        <end position="301"/>
    </location>
</feature>
<protein>
    <submittedName>
        <fullName evidence="9">Kinesin family protein</fullName>
    </submittedName>
</protein>
<feature type="compositionally biased region" description="Low complexity" evidence="7">
    <location>
        <begin position="68"/>
        <end position="107"/>
    </location>
</feature>
<feature type="coiled-coil region" evidence="6">
    <location>
        <begin position="647"/>
        <end position="674"/>
    </location>
</feature>
<evidence type="ECO:0000256" key="2">
    <source>
        <dbReference type="ARBA" id="ARBA00022741"/>
    </source>
</evidence>
<dbReference type="GO" id="GO:0007018">
    <property type="term" value="P:microtubule-based movement"/>
    <property type="evidence" value="ECO:0007669"/>
    <property type="project" value="InterPro"/>
</dbReference>
<dbReference type="InterPro" id="IPR027417">
    <property type="entry name" value="P-loop_NTPase"/>
</dbReference>
<gene>
    <name evidence="9" type="ORF">QTG54_012111</name>
</gene>
<dbReference type="PROSITE" id="PS50067">
    <property type="entry name" value="KINESIN_MOTOR_2"/>
    <property type="match status" value="1"/>
</dbReference>
<sequence length="1044" mass="114537">MSARRSRMSIGPGSLAPLGDASSRANRRTSFGGANNNNSDGNDGDSTNDGSKKDRRAMLEEWRRNRGAATSTTSAASRPPSSAPTPEMMLSMMRPSSSSAASRGLSPIAASPLGGGGTNDDSFDQQQQQHESMMMSSQQQQLPRSQLKQPSSAPSSTQSVADLDQDMSGLSALERYRLRKARQQQQQSAAAPSYNSNNHDEGNAYTAPSSSHGTPSRTSSRRPPTYGAAAASSSLSSSSSFADEDDNIPAASSAIPSYSVGTPSRRGKSSRMSLSLGGGAQRRGVKRRTTPNSTDGQQQQQVERKLMRPMIPPSYSAPTTNNNTDVELQQHHHHHSDDFETVTSAAAGGTIDYQQPPPPPFFSQESVESTTSSTVDGMVMQSRITAMQRRIENLEREKMDLAMSKAPLEARIRQKEDAWVKERERLLSEINNFQDLARETDERYRELEMQNEALEEETMKLRLEARAANVDGGGSRSGMVEGSSSTDSWSERVKSNNEIKELRKEVKSKDDEIRALRIEKMSLESEVFAYQKDIETSNRDYENLEKDFKELEGSQSQNSEAQIQLEVLTTEHTAMTAQLNATCADLEEIKTRAKADIDAKEEQWKNREKELLFEMSVLKSRAGKSADDDLDMENGDVDDPAVLKARIEERDRRIAELEEQLLDGEQLRRALHNRIQELRGNIRVFVRTRPFLPNDGAASNSSIDIMPDGESLAIQGKHAGEGHGFKFDKVFAPSAGQGVVFDEVSEFVQSALDGYNVCLFSYGQTGSGKTHTMQGSGNGAMRGIIPRAVEQILQQAALMQSQRWKFTMKASFLEIYNEDLRDLLVMMNSDGSFKQRNTSSANKISIKRNQEGKSYVDGINKVVIDVEDKAAGLAQLEAVMVAAARARSVATTKMNAQSSRSHSVFMLHLCGSNEESGTIVEGALNLCDLAGSERLDRSGAGSDHKRLKETQAINKSLSSLGDVFTSLANGSKHIPFRNSKLTYLLQDCLSGDGKALMFVNLSPTIESSNESLCSLRFAQRVNAVELGKATKHVQYSSKQGSGRR</sequence>
<feature type="binding site" evidence="5">
    <location>
        <begin position="763"/>
        <end position="770"/>
    </location>
    <ligand>
        <name>ATP</name>
        <dbReference type="ChEBI" id="CHEBI:30616"/>
    </ligand>
</feature>
<dbReference type="Gene3D" id="3.40.850.10">
    <property type="entry name" value="Kinesin motor domain"/>
    <property type="match status" value="1"/>
</dbReference>
<dbReference type="Proteomes" id="UP001224775">
    <property type="component" value="Unassembled WGS sequence"/>
</dbReference>
<proteinExistence type="inferred from homology"/>
<dbReference type="InterPro" id="IPR001752">
    <property type="entry name" value="Kinesin_motor_dom"/>
</dbReference>
<feature type="compositionally biased region" description="Low complexity" evidence="7">
    <location>
        <begin position="208"/>
        <end position="241"/>
    </location>
</feature>
<evidence type="ECO:0000256" key="5">
    <source>
        <dbReference type="PROSITE-ProRule" id="PRU00283"/>
    </source>
</evidence>
<name>A0AAD8Y0C4_9STRA</name>
<dbReference type="InterPro" id="IPR036961">
    <property type="entry name" value="Kinesin_motor_dom_sf"/>
</dbReference>